<dbReference type="InterPro" id="IPR002931">
    <property type="entry name" value="Transglutaminase-like"/>
</dbReference>
<dbReference type="InterPro" id="IPR038765">
    <property type="entry name" value="Papain-like_cys_pep_sf"/>
</dbReference>
<dbReference type="Pfam" id="PF11992">
    <property type="entry name" value="TgpA_N"/>
    <property type="match status" value="1"/>
</dbReference>
<dbReference type="RefSeq" id="WP_115302750.1">
    <property type="nucleotide sequence ID" value="NZ_CAAAHO010000004.1"/>
</dbReference>
<reference evidence="3 4" key="1">
    <citation type="submission" date="2018-06" db="EMBL/GenBank/DDBJ databases">
        <authorList>
            <consortium name="Pathogen Informatics"/>
            <person name="Doyle S."/>
        </authorList>
    </citation>
    <scope>NUCLEOTIDE SEQUENCE [LARGE SCALE GENOMIC DNA]</scope>
    <source>
        <strain evidence="3 4">NCTC13315</strain>
    </source>
</reference>
<dbReference type="PANTHER" id="PTHR42736">
    <property type="entry name" value="PROTEIN-GLUTAMINE GAMMA-GLUTAMYLTRANSFERASE"/>
    <property type="match status" value="1"/>
</dbReference>
<dbReference type="AlphaFoldDB" id="A0A378I1I2"/>
<organism evidence="3 4">
    <name type="scientific">Legionella beliardensis</name>
    <dbReference type="NCBI Taxonomy" id="91822"/>
    <lineage>
        <taxon>Bacteria</taxon>
        <taxon>Pseudomonadati</taxon>
        <taxon>Pseudomonadota</taxon>
        <taxon>Gammaproteobacteria</taxon>
        <taxon>Legionellales</taxon>
        <taxon>Legionellaceae</taxon>
        <taxon>Legionella</taxon>
    </lineage>
</organism>
<keyword evidence="4" id="KW-1185">Reference proteome</keyword>
<evidence type="ECO:0000256" key="1">
    <source>
        <dbReference type="SAM" id="Phobius"/>
    </source>
</evidence>
<feature type="transmembrane region" description="Helical" evidence="1">
    <location>
        <begin position="130"/>
        <end position="150"/>
    </location>
</feature>
<dbReference type="OrthoDB" id="9804872at2"/>
<dbReference type="Pfam" id="PF01841">
    <property type="entry name" value="Transglut_core"/>
    <property type="match status" value="1"/>
</dbReference>
<evidence type="ECO:0000313" key="3">
    <source>
        <dbReference type="EMBL" id="STX29048.1"/>
    </source>
</evidence>
<feature type="transmembrane region" description="Helical" evidence="1">
    <location>
        <begin position="106"/>
        <end position="124"/>
    </location>
</feature>
<feature type="transmembrane region" description="Helical" evidence="1">
    <location>
        <begin position="162"/>
        <end position="180"/>
    </location>
</feature>
<evidence type="ECO:0000259" key="2">
    <source>
        <dbReference type="SMART" id="SM00460"/>
    </source>
</evidence>
<proteinExistence type="predicted"/>
<gene>
    <name evidence="3" type="ORF">NCTC13315_01583</name>
</gene>
<keyword evidence="1" id="KW-0812">Transmembrane</keyword>
<dbReference type="InterPro" id="IPR052901">
    <property type="entry name" value="Bact_TGase-like"/>
</dbReference>
<dbReference type="SUPFAM" id="SSF54001">
    <property type="entry name" value="Cysteine proteinases"/>
    <property type="match status" value="1"/>
</dbReference>
<protein>
    <submittedName>
        <fullName evidence="3">Transglutaminase domain-containing protein</fullName>
    </submittedName>
</protein>
<name>A0A378I1I2_9GAMM</name>
<dbReference type="SMART" id="SM00460">
    <property type="entry name" value="TGc"/>
    <property type="match status" value="1"/>
</dbReference>
<sequence>MTNSEQRHFLTLTRYTLLVVLLCYIPHFFQSPSWVMLLAVAAIGYKFIAAYFNYPILPVWIRVILVMASLALLKIAYGNMITSGFFIGFLIIFVGLKCLEIYKVRDIKFIIICNFYLIFSALVINQELWIVVYLFAAILANLMLMFKLSVRQVSLKYLSRKSATQLLIAIPFSLLLFYIFPRISKPLWQVPSQSISQLGFSESMSPGSMTELFNDDRTALRVTFNNKPILNGYWQGLVLNHYNGISWNSVQLASAKFNPLVELTANQNADYEVILEPHQKKWLFYLSLPLAARPRLLFSTDYGLVRAMNEDMIQQRFAYGIITMQTKPQQTLNDTELRQYLQLPNKVNPQLAAWAKAHFTNLQNDPKLFIRFLQQYIHQQPFYYTLAPDRLSLPNQMDDFWFNTKKGYCEHYAGAIAFILRAVGIPARVVVGYQGGIWNSVGHYLDIQQNNAHAWVEYWQAPMGWQLIDPTSFIAPERIDQAIRDFHSSYLNQTDNSFSANLSWLQRSQFFIESLRFFAERWLLFYNKDAQQDLLKKIGLEKLTASKLLQATIIFFLIFLFVIGFLYTWRQHRQVDQLLKAYQQLQKELRRFNVPTKPSMTLKKQCNILINKLPRMAPEISLFLSNYERLRLQQSESNVEDNRRHTVLLFNALKRKLTKINLHQ</sequence>
<dbReference type="Proteomes" id="UP000254968">
    <property type="component" value="Unassembled WGS sequence"/>
</dbReference>
<feature type="transmembrane region" description="Helical" evidence="1">
    <location>
        <begin position="35"/>
        <end position="52"/>
    </location>
</feature>
<feature type="transmembrane region" description="Helical" evidence="1">
    <location>
        <begin position="548"/>
        <end position="569"/>
    </location>
</feature>
<dbReference type="InterPro" id="IPR021878">
    <property type="entry name" value="TgpA_N"/>
</dbReference>
<keyword evidence="1" id="KW-0472">Membrane</keyword>
<feature type="domain" description="Transglutaminase-like" evidence="2">
    <location>
        <begin position="401"/>
        <end position="472"/>
    </location>
</feature>
<feature type="transmembrane region" description="Helical" evidence="1">
    <location>
        <begin position="83"/>
        <end position="99"/>
    </location>
</feature>
<dbReference type="EMBL" id="UGNV01000001">
    <property type="protein sequence ID" value="STX29048.1"/>
    <property type="molecule type" value="Genomic_DNA"/>
</dbReference>
<keyword evidence="1" id="KW-1133">Transmembrane helix</keyword>
<feature type="transmembrane region" description="Helical" evidence="1">
    <location>
        <begin position="12"/>
        <end position="29"/>
    </location>
</feature>
<evidence type="ECO:0000313" key="4">
    <source>
        <dbReference type="Proteomes" id="UP000254968"/>
    </source>
</evidence>
<accession>A0A378I1I2</accession>
<dbReference type="Gene3D" id="3.10.620.30">
    <property type="match status" value="1"/>
</dbReference>
<dbReference type="PANTHER" id="PTHR42736:SF1">
    <property type="entry name" value="PROTEIN-GLUTAMINE GAMMA-GLUTAMYLTRANSFERASE"/>
    <property type="match status" value="1"/>
</dbReference>